<dbReference type="AlphaFoldDB" id="A0A4R6F9J9"/>
<evidence type="ECO:0000313" key="2">
    <source>
        <dbReference type="Proteomes" id="UP000295493"/>
    </source>
</evidence>
<dbReference type="RefSeq" id="WP_133497225.1">
    <property type="nucleotide sequence ID" value="NZ_BMLU01000027.1"/>
</dbReference>
<dbReference type="Proteomes" id="UP000295493">
    <property type="component" value="Unassembled WGS sequence"/>
</dbReference>
<keyword evidence="2" id="KW-1185">Reference proteome</keyword>
<accession>A0A4R6F9J9</accession>
<reference evidence="1 2" key="1">
    <citation type="submission" date="2019-03" db="EMBL/GenBank/DDBJ databases">
        <title>Genomic Encyclopedia of Type Strains, Phase IV (KMG-IV): sequencing the most valuable type-strain genomes for metagenomic binning, comparative biology and taxonomic classification.</title>
        <authorList>
            <person name="Goeker M."/>
        </authorList>
    </citation>
    <scope>NUCLEOTIDE SEQUENCE [LARGE SCALE GENOMIC DNA]</scope>
    <source>
        <strain evidence="1 2">DSM 25059</strain>
    </source>
</reference>
<dbReference type="EMBL" id="SNWD01000026">
    <property type="protein sequence ID" value="TDN77746.1"/>
    <property type="molecule type" value="Genomic_DNA"/>
</dbReference>
<name>A0A4R6F9J9_9SPHN</name>
<protein>
    <submittedName>
        <fullName evidence="1">Uncharacterized protein</fullName>
    </submittedName>
</protein>
<organism evidence="1 2">
    <name type="scientific">Stakelama pacifica</name>
    <dbReference type="NCBI Taxonomy" id="517720"/>
    <lineage>
        <taxon>Bacteria</taxon>
        <taxon>Pseudomonadati</taxon>
        <taxon>Pseudomonadota</taxon>
        <taxon>Alphaproteobacteria</taxon>
        <taxon>Sphingomonadales</taxon>
        <taxon>Sphingomonadaceae</taxon>
        <taxon>Stakelama</taxon>
    </lineage>
</organism>
<gene>
    <name evidence="1" type="ORF">EV664_1269</name>
</gene>
<sequence>MSNELEDRLREYEGSDALGNGDFSLIIEAADTLKRYREALEQRDRFIVDAGLWQQFLDILPLQEPTNDQP</sequence>
<proteinExistence type="predicted"/>
<evidence type="ECO:0000313" key="1">
    <source>
        <dbReference type="EMBL" id="TDN77746.1"/>
    </source>
</evidence>
<comment type="caution">
    <text evidence="1">The sequence shown here is derived from an EMBL/GenBank/DDBJ whole genome shotgun (WGS) entry which is preliminary data.</text>
</comment>